<dbReference type="EMBL" id="DTKJ01000074">
    <property type="protein sequence ID" value="HGZ12727.1"/>
    <property type="molecule type" value="Genomic_DNA"/>
</dbReference>
<organism evidence="1">
    <name type="scientific">Desulfobacca acetoxidans</name>
    <dbReference type="NCBI Taxonomy" id="60893"/>
    <lineage>
        <taxon>Bacteria</taxon>
        <taxon>Pseudomonadati</taxon>
        <taxon>Thermodesulfobacteriota</taxon>
        <taxon>Desulfobaccia</taxon>
        <taxon>Desulfobaccales</taxon>
        <taxon>Desulfobaccaceae</taxon>
        <taxon>Desulfobacca</taxon>
    </lineage>
</organism>
<comment type="caution">
    <text evidence="1">The sequence shown here is derived from an EMBL/GenBank/DDBJ whole genome shotgun (WGS) entry which is preliminary data.</text>
</comment>
<reference evidence="1" key="1">
    <citation type="journal article" date="2020" name="mSystems">
        <title>Genome- and Community-Level Interaction Insights into Carbon Utilization and Element Cycling Functions of Hydrothermarchaeota in Hydrothermal Sediment.</title>
        <authorList>
            <person name="Zhou Z."/>
            <person name="Liu Y."/>
            <person name="Xu W."/>
            <person name="Pan J."/>
            <person name="Luo Z.H."/>
            <person name="Li M."/>
        </authorList>
    </citation>
    <scope>NUCLEOTIDE SEQUENCE [LARGE SCALE GENOMIC DNA]</scope>
    <source>
        <strain evidence="1">SpSt-853</strain>
    </source>
</reference>
<proteinExistence type="predicted"/>
<evidence type="ECO:0008006" key="2">
    <source>
        <dbReference type="Google" id="ProtNLM"/>
    </source>
</evidence>
<accession>A0A7C5AN61</accession>
<name>A0A7C5AN61_9BACT</name>
<evidence type="ECO:0000313" key="1">
    <source>
        <dbReference type="EMBL" id="HGZ12727.1"/>
    </source>
</evidence>
<sequence>MKVPVPEGAIKVGQEEDGRWAVILSGEGLEGVVLLDNQRYLEAEAEELGGMFWRVFERWLAARQALKS</sequence>
<protein>
    <recommendedName>
        <fullName evidence="2">SMI1/KNR4 family protein</fullName>
    </recommendedName>
</protein>
<dbReference type="AlphaFoldDB" id="A0A7C5AN61"/>
<gene>
    <name evidence="1" type="ORF">ENW48_11025</name>
</gene>